<proteinExistence type="predicted"/>
<protein>
    <submittedName>
        <fullName evidence="1">Uncharacterized protein</fullName>
    </submittedName>
</protein>
<dbReference type="EMBL" id="CAJVCH010063291">
    <property type="protein sequence ID" value="CAG7719657.1"/>
    <property type="molecule type" value="Genomic_DNA"/>
</dbReference>
<evidence type="ECO:0000313" key="1">
    <source>
        <dbReference type="EMBL" id="CAG7719657.1"/>
    </source>
</evidence>
<dbReference type="Proteomes" id="UP000708208">
    <property type="component" value="Unassembled WGS sequence"/>
</dbReference>
<name>A0A8J2NV35_9HEXA</name>
<dbReference type="OrthoDB" id="117690at2759"/>
<accession>A0A8J2NV35</accession>
<sequence length="101" mass="11980">MRQDFMHACQIEKIKLMWLLLDCPTRWNTSYLMLERVFRYRQPFEVVLRGCKQLNRLVLNDDELKVVEDLLFLKPFLDVTKMMSSGKYVGMSFSAAVVIDI</sequence>
<reference evidence="1" key="1">
    <citation type="submission" date="2021-06" db="EMBL/GenBank/DDBJ databases">
        <authorList>
            <person name="Hodson N. C."/>
            <person name="Mongue J. A."/>
            <person name="Jaron S. K."/>
        </authorList>
    </citation>
    <scope>NUCLEOTIDE SEQUENCE</scope>
</reference>
<gene>
    <name evidence="1" type="ORF">AFUS01_LOCUS8970</name>
</gene>
<dbReference type="AlphaFoldDB" id="A0A8J2NV35"/>
<organism evidence="1 2">
    <name type="scientific">Allacma fusca</name>
    <dbReference type="NCBI Taxonomy" id="39272"/>
    <lineage>
        <taxon>Eukaryota</taxon>
        <taxon>Metazoa</taxon>
        <taxon>Ecdysozoa</taxon>
        <taxon>Arthropoda</taxon>
        <taxon>Hexapoda</taxon>
        <taxon>Collembola</taxon>
        <taxon>Symphypleona</taxon>
        <taxon>Sminthuridae</taxon>
        <taxon>Allacma</taxon>
    </lineage>
</organism>
<comment type="caution">
    <text evidence="1">The sequence shown here is derived from an EMBL/GenBank/DDBJ whole genome shotgun (WGS) entry which is preliminary data.</text>
</comment>
<evidence type="ECO:0000313" key="2">
    <source>
        <dbReference type="Proteomes" id="UP000708208"/>
    </source>
</evidence>
<keyword evidence="2" id="KW-1185">Reference proteome</keyword>